<dbReference type="InterPro" id="IPR005119">
    <property type="entry name" value="LysR_subst-bd"/>
</dbReference>
<name>A0A9X1RN10_9BURK</name>
<dbReference type="GO" id="GO:0000976">
    <property type="term" value="F:transcription cis-regulatory region binding"/>
    <property type="evidence" value="ECO:0007669"/>
    <property type="project" value="TreeGrafter"/>
</dbReference>
<comment type="caution">
    <text evidence="6">The sequence shown here is derived from an EMBL/GenBank/DDBJ whole genome shotgun (WGS) entry which is preliminary data.</text>
</comment>
<evidence type="ECO:0000259" key="5">
    <source>
        <dbReference type="PROSITE" id="PS50931"/>
    </source>
</evidence>
<dbReference type="SUPFAM" id="SSF53850">
    <property type="entry name" value="Periplasmic binding protein-like II"/>
    <property type="match status" value="1"/>
</dbReference>
<sequence>MRGVTLRQIRVFVAVARHLNFSRAAEMLSLTPPAVTMQIRELETQVGLPLFDREGRNVSLTITGEYFLVYARKILATLKDAEDMVARFKKVETGRIVIGMVSTAQYFVPPLLGHFCKDHPGVEVSLTVGNRQTLLEQLQRNEVDLAVMGRPSRELATRAEPFAAHPLVFVSAPDHPLARLGHVPAQALAGYNFIVREPGSGTRAVLEAYFEKHGLTPHISMEMSGNETIKQAVMANMGVSLLSLHTLGLELSSGRLVVVDVEDTPVLRRWYMVNLLSKILSPPAEAFRYFMLEHAEDYLSQEFGQE</sequence>
<keyword evidence="4" id="KW-0804">Transcription</keyword>
<dbReference type="InterPro" id="IPR036388">
    <property type="entry name" value="WH-like_DNA-bd_sf"/>
</dbReference>
<dbReference type="InterPro" id="IPR036390">
    <property type="entry name" value="WH_DNA-bd_sf"/>
</dbReference>
<organism evidence="6 7">
    <name type="scientific">Paraburkholderia tagetis</name>
    <dbReference type="NCBI Taxonomy" id="2913261"/>
    <lineage>
        <taxon>Bacteria</taxon>
        <taxon>Pseudomonadati</taxon>
        <taxon>Pseudomonadota</taxon>
        <taxon>Betaproteobacteria</taxon>
        <taxon>Burkholderiales</taxon>
        <taxon>Burkholderiaceae</taxon>
        <taxon>Paraburkholderia</taxon>
    </lineage>
</organism>
<dbReference type="FunFam" id="1.10.10.10:FF:000001">
    <property type="entry name" value="LysR family transcriptional regulator"/>
    <property type="match status" value="1"/>
</dbReference>
<dbReference type="PRINTS" id="PR00039">
    <property type="entry name" value="HTHLYSR"/>
</dbReference>
<dbReference type="Proteomes" id="UP001139308">
    <property type="component" value="Unassembled WGS sequence"/>
</dbReference>
<dbReference type="PANTHER" id="PTHR30126:SF5">
    <property type="entry name" value="HTH-TYPE TRANSCRIPTIONAL ACTIVATOR CMPR"/>
    <property type="match status" value="1"/>
</dbReference>
<dbReference type="Gene3D" id="1.10.10.10">
    <property type="entry name" value="Winged helix-like DNA-binding domain superfamily/Winged helix DNA-binding domain"/>
    <property type="match status" value="1"/>
</dbReference>
<dbReference type="CDD" id="cd08419">
    <property type="entry name" value="PBP2_CbbR_RubisCO_like"/>
    <property type="match status" value="1"/>
</dbReference>
<dbReference type="PANTHER" id="PTHR30126">
    <property type="entry name" value="HTH-TYPE TRANSCRIPTIONAL REGULATOR"/>
    <property type="match status" value="1"/>
</dbReference>
<dbReference type="Pfam" id="PF00126">
    <property type="entry name" value="HTH_1"/>
    <property type="match status" value="1"/>
</dbReference>
<dbReference type="InterPro" id="IPR000847">
    <property type="entry name" value="LysR_HTH_N"/>
</dbReference>
<keyword evidence="2" id="KW-0805">Transcription regulation</keyword>
<dbReference type="Gene3D" id="3.40.190.290">
    <property type="match status" value="1"/>
</dbReference>
<comment type="similarity">
    <text evidence="1">Belongs to the LysR transcriptional regulatory family.</text>
</comment>
<dbReference type="Pfam" id="PF03466">
    <property type="entry name" value="LysR_substrate"/>
    <property type="match status" value="1"/>
</dbReference>
<proteinExistence type="inferred from homology"/>
<dbReference type="SUPFAM" id="SSF46785">
    <property type="entry name" value="Winged helix' DNA-binding domain"/>
    <property type="match status" value="1"/>
</dbReference>
<gene>
    <name evidence="6" type="ORF">L5014_12200</name>
</gene>
<keyword evidence="7" id="KW-1185">Reference proteome</keyword>
<dbReference type="RefSeq" id="WP_238463875.1">
    <property type="nucleotide sequence ID" value="NZ_JAKLJA010000007.1"/>
</dbReference>
<reference evidence="6" key="1">
    <citation type="submission" date="2022-01" db="EMBL/GenBank/DDBJ databases">
        <title>Genome sequence and assembly of Parabukholderia sp. RG36.</title>
        <authorList>
            <person name="Chhetri G."/>
        </authorList>
    </citation>
    <scope>NUCLEOTIDE SEQUENCE</scope>
    <source>
        <strain evidence="6">RG36</strain>
    </source>
</reference>
<dbReference type="PROSITE" id="PS50931">
    <property type="entry name" value="HTH_LYSR"/>
    <property type="match status" value="1"/>
</dbReference>
<evidence type="ECO:0000313" key="6">
    <source>
        <dbReference type="EMBL" id="MCG5074115.1"/>
    </source>
</evidence>
<feature type="domain" description="HTH lysR-type" evidence="5">
    <location>
        <begin position="4"/>
        <end position="61"/>
    </location>
</feature>
<accession>A0A9X1RN10</accession>
<evidence type="ECO:0000256" key="2">
    <source>
        <dbReference type="ARBA" id="ARBA00023015"/>
    </source>
</evidence>
<protein>
    <submittedName>
        <fullName evidence="6">LysR family transcriptional regulator</fullName>
    </submittedName>
</protein>
<evidence type="ECO:0000256" key="3">
    <source>
        <dbReference type="ARBA" id="ARBA00023125"/>
    </source>
</evidence>
<dbReference type="AlphaFoldDB" id="A0A9X1RN10"/>
<dbReference type="GO" id="GO:0003700">
    <property type="term" value="F:DNA-binding transcription factor activity"/>
    <property type="evidence" value="ECO:0007669"/>
    <property type="project" value="InterPro"/>
</dbReference>
<dbReference type="EMBL" id="JAKLJA010000007">
    <property type="protein sequence ID" value="MCG5074115.1"/>
    <property type="molecule type" value="Genomic_DNA"/>
</dbReference>
<evidence type="ECO:0000313" key="7">
    <source>
        <dbReference type="Proteomes" id="UP001139308"/>
    </source>
</evidence>
<evidence type="ECO:0000256" key="4">
    <source>
        <dbReference type="ARBA" id="ARBA00023163"/>
    </source>
</evidence>
<keyword evidence="3" id="KW-0238">DNA-binding</keyword>
<evidence type="ECO:0000256" key="1">
    <source>
        <dbReference type="ARBA" id="ARBA00009437"/>
    </source>
</evidence>